<name>A0A8J3WZE7_9ACTN</name>
<dbReference type="GO" id="GO:0047372">
    <property type="term" value="F:monoacylglycerol lipase activity"/>
    <property type="evidence" value="ECO:0007669"/>
    <property type="project" value="TreeGrafter"/>
</dbReference>
<gene>
    <name evidence="2" type="ORF">Pme01_11580</name>
</gene>
<protein>
    <submittedName>
        <fullName evidence="2">Hydrolase</fullName>
    </submittedName>
</protein>
<keyword evidence="3" id="KW-1185">Reference proteome</keyword>
<comment type="caution">
    <text evidence="2">The sequence shown here is derived from an EMBL/GenBank/DDBJ whole genome shotgun (WGS) entry which is preliminary data.</text>
</comment>
<dbReference type="PRINTS" id="PR00111">
    <property type="entry name" value="ABHYDROLASE"/>
</dbReference>
<dbReference type="AlphaFoldDB" id="A0A8J3WZE7"/>
<accession>A0A8J3WZE7</accession>
<dbReference type="GO" id="GO:0046464">
    <property type="term" value="P:acylglycerol catabolic process"/>
    <property type="evidence" value="ECO:0007669"/>
    <property type="project" value="TreeGrafter"/>
</dbReference>
<dbReference type="InterPro" id="IPR000073">
    <property type="entry name" value="AB_hydrolase_1"/>
</dbReference>
<organism evidence="2 3">
    <name type="scientific">Planosporangium mesophilum</name>
    <dbReference type="NCBI Taxonomy" id="689768"/>
    <lineage>
        <taxon>Bacteria</taxon>
        <taxon>Bacillati</taxon>
        <taxon>Actinomycetota</taxon>
        <taxon>Actinomycetes</taxon>
        <taxon>Micromonosporales</taxon>
        <taxon>Micromonosporaceae</taxon>
        <taxon>Planosporangium</taxon>
    </lineage>
</organism>
<dbReference type="Proteomes" id="UP000599074">
    <property type="component" value="Unassembled WGS sequence"/>
</dbReference>
<dbReference type="Pfam" id="PF00561">
    <property type="entry name" value="Abhydrolase_1"/>
    <property type="match status" value="1"/>
</dbReference>
<dbReference type="InterPro" id="IPR029058">
    <property type="entry name" value="AB_hydrolase_fold"/>
</dbReference>
<feature type="domain" description="AB hydrolase-1" evidence="1">
    <location>
        <begin position="34"/>
        <end position="279"/>
    </location>
</feature>
<dbReference type="PANTHER" id="PTHR43798">
    <property type="entry name" value="MONOACYLGLYCEROL LIPASE"/>
    <property type="match status" value="1"/>
</dbReference>
<dbReference type="InterPro" id="IPR000639">
    <property type="entry name" value="Epox_hydrolase-like"/>
</dbReference>
<dbReference type="PRINTS" id="PR00412">
    <property type="entry name" value="EPOXHYDRLASE"/>
</dbReference>
<sequence>MVPGTPFTVFEGFALDRIDVGEAVLRVRHGGSGPPVLLLHGHPRTHATWYRVAPLLAADYTVVCPDLRGYGESSKPPTTPDHEPYSKRAMARDCLALMRALGHERFVVVGHDRGSYVAMRTALDHPDAVVGLVVMDGVPIGEALDRCDARFAAAWWHWFFLGQTAKPAERVINADPDAWYTATPEQLGEAYEDFRRAIHDPETVHAMCEDYRAGLGIDRAHDDADRAAGRRIACPTHMLWAAKDDMEELYGDPLAIWRNWADDLHGGPIDSGHHIMEEAPEELAAELREFLARCYG</sequence>
<evidence type="ECO:0000259" key="1">
    <source>
        <dbReference type="Pfam" id="PF00561"/>
    </source>
</evidence>
<dbReference type="PANTHER" id="PTHR43798:SF33">
    <property type="entry name" value="HYDROLASE, PUTATIVE (AFU_ORTHOLOGUE AFUA_2G14860)-RELATED"/>
    <property type="match status" value="1"/>
</dbReference>
<keyword evidence="2" id="KW-0378">Hydrolase</keyword>
<dbReference type="SUPFAM" id="SSF53474">
    <property type="entry name" value="alpha/beta-Hydrolases"/>
    <property type="match status" value="1"/>
</dbReference>
<reference evidence="2" key="1">
    <citation type="submission" date="2021-01" db="EMBL/GenBank/DDBJ databases">
        <title>Whole genome shotgun sequence of Planosporangium mesophilum NBRC 109066.</title>
        <authorList>
            <person name="Komaki H."/>
            <person name="Tamura T."/>
        </authorList>
    </citation>
    <scope>NUCLEOTIDE SEQUENCE</scope>
    <source>
        <strain evidence="2">NBRC 109066</strain>
    </source>
</reference>
<dbReference type="Gene3D" id="3.40.50.1820">
    <property type="entry name" value="alpha/beta hydrolase"/>
    <property type="match status" value="1"/>
</dbReference>
<proteinExistence type="predicted"/>
<evidence type="ECO:0000313" key="3">
    <source>
        <dbReference type="Proteomes" id="UP000599074"/>
    </source>
</evidence>
<evidence type="ECO:0000313" key="2">
    <source>
        <dbReference type="EMBL" id="GII21561.1"/>
    </source>
</evidence>
<dbReference type="GO" id="GO:0016020">
    <property type="term" value="C:membrane"/>
    <property type="evidence" value="ECO:0007669"/>
    <property type="project" value="TreeGrafter"/>
</dbReference>
<dbReference type="InterPro" id="IPR050266">
    <property type="entry name" value="AB_hydrolase_sf"/>
</dbReference>
<dbReference type="EMBL" id="BOON01000008">
    <property type="protein sequence ID" value="GII21561.1"/>
    <property type="molecule type" value="Genomic_DNA"/>
</dbReference>